<accession>A0A0W0Y3R8</accession>
<dbReference type="PANTHER" id="PTHR30480">
    <property type="entry name" value="BETA-HEXOSAMINIDASE-RELATED"/>
    <property type="match status" value="1"/>
</dbReference>
<dbReference type="Pfam" id="PF00933">
    <property type="entry name" value="Glyco_hydro_3"/>
    <property type="match status" value="1"/>
</dbReference>
<keyword evidence="3" id="KW-0326">Glycosidase</keyword>
<keyword evidence="6" id="KW-1185">Reference proteome</keyword>
<dbReference type="GO" id="GO:0004553">
    <property type="term" value="F:hydrolase activity, hydrolyzing O-glycosyl compounds"/>
    <property type="evidence" value="ECO:0007669"/>
    <property type="project" value="InterPro"/>
</dbReference>
<dbReference type="InterPro" id="IPR001764">
    <property type="entry name" value="Glyco_hydro_3_N"/>
</dbReference>
<evidence type="ECO:0000256" key="1">
    <source>
        <dbReference type="ARBA" id="ARBA00005336"/>
    </source>
</evidence>
<comment type="caution">
    <text evidence="5">The sequence shown here is derived from an EMBL/GenBank/DDBJ whole genome shotgun (WGS) entry which is preliminary data.</text>
</comment>
<evidence type="ECO:0000256" key="2">
    <source>
        <dbReference type="ARBA" id="ARBA00022801"/>
    </source>
</evidence>
<dbReference type="GO" id="GO:0009254">
    <property type="term" value="P:peptidoglycan turnover"/>
    <property type="evidence" value="ECO:0007669"/>
    <property type="project" value="TreeGrafter"/>
</dbReference>
<dbReference type="RefSeq" id="WP_103989268.1">
    <property type="nucleotide sequence ID" value="NZ_CAAAIK010000002.1"/>
</dbReference>
<dbReference type="InterPro" id="IPR017853">
    <property type="entry name" value="GH"/>
</dbReference>
<evidence type="ECO:0000313" key="6">
    <source>
        <dbReference type="Proteomes" id="UP000054618"/>
    </source>
</evidence>
<dbReference type="PANTHER" id="PTHR30480:SF16">
    <property type="entry name" value="GLYCOSIDE HYDROLASE FAMILY 3 DOMAIN PROTEIN"/>
    <property type="match status" value="1"/>
</dbReference>
<dbReference type="OrthoDB" id="9786661at2"/>
<protein>
    <submittedName>
        <fullName evidence="5">Glycosyl hydrolase</fullName>
    </submittedName>
</protein>
<gene>
    <name evidence="5" type="ORF">Lqui_0504</name>
</gene>
<evidence type="ECO:0000256" key="3">
    <source>
        <dbReference type="ARBA" id="ARBA00023295"/>
    </source>
</evidence>
<reference evidence="5 6" key="1">
    <citation type="submission" date="2015-11" db="EMBL/GenBank/DDBJ databases">
        <title>Genomic analysis of 38 Legionella species identifies large and diverse effector repertoires.</title>
        <authorList>
            <person name="Burstein D."/>
            <person name="Amaro F."/>
            <person name="Zusman T."/>
            <person name="Lifshitz Z."/>
            <person name="Cohen O."/>
            <person name="Gilbert J.A."/>
            <person name="Pupko T."/>
            <person name="Shuman H.A."/>
            <person name="Segal G."/>
        </authorList>
    </citation>
    <scope>NUCLEOTIDE SEQUENCE [LARGE SCALE GENOMIC DNA]</scope>
    <source>
        <strain evidence="5 6">CDC#1442-AUS-E</strain>
    </source>
</reference>
<evidence type="ECO:0000259" key="4">
    <source>
        <dbReference type="Pfam" id="PF00933"/>
    </source>
</evidence>
<organism evidence="5 6">
    <name type="scientific">Legionella quinlivanii</name>
    <dbReference type="NCBI Taxonomy" id="45073"/>
    <lineage>
        <taxon>Bacteria</taxon>
        <taxon>Pseudomonadati</taxon>
        <taxon>Pseudomonadota</taxon>
        <taxon>Gammaproteobacteria</taxon>
        <taxon>Legionellales</taxon>
        <taxon>Legionellaceae</taxon>
        <taxon>Legionella</taxon>
    </lineage>
</organism>
<dbReference type="EMBL" id="LNYS01000006">
    <property type="protein sequence ID" value="KTD51660.1"/>
    <property type="molecule type" value="Genomic_DNA"/>
</dbReference>
<proteinExistence type="inferred from homology"/>
<dbReference type="Gene3D" id="3.20.20.300">
    <property type="entry name" value="Glycoside hydrolase, family 3, N-terminal domain"/>
    <property type="match status" value="1"/>
</dbReference>
<dbReference type="GO" id="GO:0005975">
    <property type="term" value="P:carbohydrate metabolic process"/>
    <property type="evidence" value="ECO:0007669"/>
    <property type="project" value="InterPro"/>
</dbReference>
<dbReference type="InterPro" id="IPR050226">
    <property type="entry name" value="NagZ_Beta-hexosaminidase"/>
</dbReference>
<comment type="similarity">
    <text evidence="1">Belongs to the glycosyl hydrolase 3 family.</text>
</comment>
<dbReference type="STRING" id="45073.Lqui_0504"/>
<dbReference type="SUPFAM" id="SSF51445">
    <property type="entry name" value="(Trans)glycosidases"/>
    <property type="match status" value="1"/>
</dbReference>
<evidence type="ECO:0000313" key="5">
    <source>
        <dbReference type="EMBL" id="KTD51660.1"/>
    </source>
</evidence>
<feature type="domain" description="Glycoside hydrolase family 3 N-terminal" evidence="4">
    <location>
        <begin position="4"/>
        <end position="346"/>
    </location>
</feature>
<dbReference type="PATRIC" id="fig|45073.5.peg.535"/>
<dbReference type="AlphaFoldDB" id="A0A0W0Y3R8"/>
<sequence length="354" mass="39186">MFDLRKKIAQMLIMGFSGTEINESHPVYSWLAKDGLGGVLLFDYDLIQKKAGKNLLHFEQIRKLTQQLKTYSSQSLAGQQGMDLIIAVDYEGGAVDRFKSIPGSTHTVSPEQLVQLDNEERRSIIIKMAKMLHQLGFNLNFAPVVDLNINPLEGIIGPLGRCFSANAEKVDRFAREFIEIFSKYGIHCCYKHFPGHGSAAADTHKGFVDVSNSFLAEELKPYQLLKQSRVSPAMIMTAHVINRQLDPSGLPATLSKPILSNLLREQLGYEGIIISDDLQMHAISQHFSLDEALALTINAGADMVIVANQLGTVSAPEVIDCIERLVSEGTIAAARIEQAFQRIVNLKQKQICHA</sequence>
<keyword evidence="2 5" id="KW-0378">Hydrolase</keyword>
<dbReference type="InterPro" id="IPR036962">
    <property type="entry name" value="Glyco_hydro_3_N_sf"/>
</dbReference>
<dbReference type="Proteomes" id="UP000054618">
    <property type="component" value="Unassembled WGS sequence"/>
</dbReference>
<name>A0A0W0Y3R8_9GAMM</name>